<evidence type="ECO:0000313" key="12">
    <source>
        <dbReference type="RefSeq" id="XP_024872134.1"/>
    </source>
</evidence>
<dbReference type="Gene3D" id="1.10.287.660">
    <property type="entry name" value="Helix hairpin bin"/>
    <property type="match status" value="1"/>
</dbReference>
<keyword evidence="6 10" id="KW-1133">Transmembrane helix</keyword>
<keyword evidence="4 10" id="KW-0812">Transmembrane</keyword>
<gene>
    <name evidence="12 13" type="primary">LOC112454782</name>
</gene>
<evidence type="ECO:0000313" key="11">
    <source>
        <dbReference type="Proteomes" id="UP000504618"/>
    </source>
</evidence>
<evidence type="ECO:0000256" key="7">
    <source>
        <dbReference type="ARBA" id="ARBA00023136"/>
    </source>
</evidence>
<dbReference type="PANTHER" id="PTHR42650">
    <property type="entry name" value="TAIL-ANCHORED PROTEIN INSERTION RECEPTOR WRB"/>
    <property type="match status" value="1"/>
</dbReference>
<evidence type="ECO:0000256" key="2">
    <source>
        <dbReference type="ARBA" id="ARBA00010799"/>
    </source>
</evidence>
<sequence>MFYIAHMDLLVVSTLGCVLHNIAPFLIRFISSRVLAQKKHDIELRKELSTLKEDMAGLSIVDEFAKYAKLQRQYNHVESILKDNVNQRLNRRLKLQMLLIYSFRALSGTLILWLFYMYKNEPVIVLSEDILWPIENLLSWPCQHENAISLLAWLVIAQLGISACKKLHA</sequence>
<accession>A0A6J1PQX6</accession>
<dbReference type="OrthoDB" id="69461at2759"/>
<keyword evidence="5" id="KW-0256">Endoplasmic reticulum</keyword>
<comment type="similarity">
    <text evidence="2">Belongs to the WRB/GET1 family.</text>
</comment>
<feature type="transmembrane region" description="Helical" evidence="10">
    <location>
        <begin position="98"/>
        <end position="118"/>
    </location>
</feature>
<keyword evidence="11" id="KW-1185">Reference proteome</keyword>
<organism evidence="11 12">
    <name type="scientific">Temnothorax curvispinosus</name>
    <dbReference type="NCBI Taxonomy" id="300111"/>
    <lineage>
        <taxon>Eukaryota</taxon>
        <taxon>Metazoa</taxon>
        <taxon>Ecdysozoa</taxon>
        <taxon>Arthropoda</taxon>
        <taxon>Hexapoda</taxon>
        <taxon>Insecta</taxon>
        <taxon>Pterygota</taxon>
        <taxon>Neoptera</taxon>
        <taxon>Endopterygota</taxon>
        <taxon>Hymenoptera</taxon>
        <taxon>Apocrita</taxon>
        <taxon>Aculeata</taxon>
        <taxon>Formicoidea</taxon>
        <taxon>Formicidae</taxon>
        <taxon>Myrmicinae</taxon>
        <taxon>Temnothorax</taxon>
    </lineage>
</organism>
<dbReference type="Pfam" id="PF04420">
    <property type="entry name" value="CHD5"/>
    <property type="match status" value="1"/>
</dbReference>
<evidence type="ECO:0000256" key="1">
    <source>
        <dbReference type="ARBA" id="ARBA00004477"/>
    </source>
</evidence>
<evidence type="ECO:0000256" key="5">
    <source>
        <dbReference type="ARBA" id="ARBA00022824"/>
    </source>
</evidence>
<dbReference type="InterPro" id="IPR028945">
    <property type="entry name" value="Get1"/>
</dbReference>
<evidence type="ECO:0000256" key="6">
    <source>
        <dbReference type="ARBA" id="ARBA00022989"/>
    </source>
</evidence>
<dbReference type="GO" id="GO:0005789">
    <property type="term" value="C:endoplasmic reticulum membrane"/>
    <property type="evidence" value="ECO:0007669"/>
    <property type="project" value="UniProtKB-SubCell"/>
</dbReference>
<reference evidence="12 13" key="1">
    <citation type="submission" date="2025-04" db="UniProtKB">
        <authorList>
            <consortium name="RefSeq"/>
        </authorList>
    </citation>
    <scope>IDENTIFICATION</scope>
    <source>
        <tissue evidence="12 13">Whole body</tissue>
    </source>
</reference>
<dbReference type="InterPro" id="IPR029012">
    <property type="entry name" value="Helix_hairpin_bin_sf"/>
</dbReference>
<dbReference type="Proteomes" id="UP000504618">
    <property type="component" value="Unplaced"/>
</dbReference>
<dbReference type="AlphaFoldDB" id="A0A6J1PQX6"/>
<evidence type="ECO:0000313" key="13">
    <source>
        <dbReference type="RefSeq" id="XP_024872135.1"/>
    </source>
</evidence>
<proteinExistence type="inferred from homology"/>
<dbReference type="RefSeq" id="XP_024872135.1">
    <property type="nucleotide sequence ID" value="XM_025016367.1"/>
</dbReference>
<comment type="subcellular location">
    <subcellularLocation>
        <location evidence="1">Endoplasmic reticulum membrane</location>
        <topology evidence="1">Multi-pass membrane protein</topology>
    </subcellularLocation>
</comment>
<dbReference type="RefSeq" id="XP_024872134.1">
    <property type="nucleotide sequence ID" value="XM_025016366.1"/>
</dbReference>
<name>A0A6J1PQX6_9HYME</name>
<dbReference type="GO" id="GO:0043495">
    <property type="term" value="F:protein-membrane adaptor activity"/>
    <property type="evidence" value="ECO:0007669"/>
    <property type="project" value="TreeGrafter"/>
</dbReference>
<dbReference type="GO" id="GO:0043529">
    <property type="term" value="C:GET complex"/>
    <property type="evidence" value="ECO:0007669"/>
    <property type="project" value="TreeGrafter"/>
</dbReference>
<evidence type="ECO:0000256" key="4">
    <source>
        <dbReference type="ARBA" id="ARBA00022692"/>
    </source>
</evidence>
<feature type="transmembrane region" description="Helical" evidence="10">
    <location>
        <begin position="6"/>
        <end position="30"/>
    </location>
</feature>
<keyword evidence="7 10" id="KW-0472">Membrane</keyword>
<dbReference type="PANTHER" id="PTHR42650:SF1">
    <property type="entry name" value="GUIDED ENTRY OF TAIL-ANCHORED PROTEINS FACTOR 1"/>
    <property type="match status" value="1"/>
</dbReference>
<evidence type="ECO:0000256" key="9">
    <source>
        <dbReference type="ARBA" id="ARBA00033006"/>
    </source>
</evidence>
<evidence type="ECO:0000256" key="10">
    <source>
        <dbReference type="SAM" id="Phobius"/>
    </source>
</evidence>
<dbReference type="GO" id="GO:0071816">
    <property type="term" value="P:tail-anchored membrane protein insertion into ER membrane"/>
    <property type="evidence" value="ECO:0007669"/>
    <property type="project" value="InterPro"/>
</dbReference>
<protein>
    <recommendedName>
        <fullName evidence="3">Guided entry of tail-anchored proteins factor 1</fullName>
    </recommendedName>
    <alternativeName>
        <fullName evidence="8">Tail-anchored protein insertion receptor WRB</fullName>
    </alternativeName>
    <alternativeName>
        <fullName evidence="9">Tryptophan-rich basic protein</fullName>
    </alternativeName>
</protein>
<evidence type="ECO:0000256" key="3">
    <source>
        <dbReference type="ARBA" id="ARBA00017951"/>
    </source>
</evidence>
<evidence type="ECO:0000256" key="8">
    <source>
        <dbReference type="ARBA" id="ARBA00032437"/>
    </source>
</evidence>
<dbReference type="GeneID" id="112454782"/>